<keyword evidence="3" id="KW-1185">Reference proteome</keyword>
<protein>
    <recommendedName>
        <fullName evidence="1">EGF-like domain-containing protein</fullName>
    </recommendedName>
</protein>
<dbReference type="Gene3D" id="2.10.25.10">
    <property type="entry name" value="Laminin"/>
    <property type="match status" value="1"/>
</dbReference>
<dbReference type="PROSITE" id="PS00022">
    <property type="entry name" value="EGF_1"/>
    <property type="match status" value="1"/>
</dbReference>
<organism evidence="2 3">
    <name type="scientific">Taibaiella soli</name>
    <dbReference type="NCBI Taxonomy" id="1649169"/>
    <lineage>
        <taxon>Bacteria</taxon>
        <taxon>Pseudomonadati</taxon>
        <taxon>Bacteroidota</taxon>
        <taxon>Chitinophagia</taxon>
        <taxon>Chitinophagales</taxon>
        <taxon>Chitinophagaceae</taxon>
        <taxon>Taibaiella</taxon>
    </lineage>
</organism>
<dbReference type="AlphaFoldDB" id="A0A2W2A709"/>
<dbReference type="SUPFAM" id="SSF57196">
    <property type="entry name" value="EGF/Laminin"/>
    <property type="match status" value="1"/>
</dbReference>
<feature type="domain" description="EGF-like" evidence="1">
    <location>
        <begin position="27"/>
        <end position="59"/>
    </location>
</feature>
<comment type="caution">
    <text evidence="2">The sequence shown here is derived from an EMBL/GenBank/DDBJ whole genome shotgun (WGS) entry which is preliminary data.</text>
</comment>
<dbReference type="InterPro" id="IPR000742">
    <property type="entry name" value="EGF"/>
</dbReference>
<reference evidence="2 3" key="1">
    <citation type="submission" date="2018-06" db="EMBL/GenBank/DDBJ databases">
        <title>Mucibacter soli gen. nov., sp. nov., a new member of the family Chitinophagaceae producing mucin.</title>
        <authorList>
            <person name="Kim M.-K."/>
            <person name="Park S."/>
            <person name="Kim T.-S."/>
            <person name="Joung Y."/>
            <person name="Han J.-H."/>
            <person name="Kim S.B."/>
        </authorList>
    </citation>
    <scope>NUCLEOTIDE SEQUENCE [LARGE SCALE GENOMIC DNA]</scope>
    <source>
        <strain evidence="2 3">R1-15</strain>
    </source>
</reference>
<dbReference type="CDD" id="cd00054">
    <property type="entry name" value="EGF_CA"/>
    <property type="match status" value="1"/>
</dbReference>
<dbReference type="Proteomes" id="UP000248745">
    <property type="component" value="Unassembled WGS sequence"/>
</dbReference>
<dbReference type="OrthoDB" id="657297at2"/>
<evidence type="ECO:0000313" key="2">
    <source>
        <dbReference type="EMBL" id="PZF71001.1"/>
    </source>
</evidence>
<gene>
    <name evidence="2" type="ORF">DN068_20065</name>
</gene>
<dbReference type="PROSITE" id="PS50026">
    <property type="entry name" value="EGF_3"/>
    <property type="match status" value="1"/>
</dbReference>
<evidence type="ECO:0000313" key="3">
    <source>
        <dbReference type="Proteomes" id="UP000248745"/>
    </source>
</evidence>
<dbReference type="EMBL" id="QKTW01000027">
    <property type="protein sequence ID" value="PZF71001.1"/>
    <property type="molecule type" value="Genomic_DNA"/>
</dbReference>
<dbReference type="PROSITE" id="PS01186">
    <property type="entry name" value="EGF_2"/>
    <property type="match status" value="1"/>
</dbReference>
<accession>A0A2W2A709</accession>
<proteinExistence type="predicted"/>
<evidence type="ECO:0000259" key="1">
    <source>
        <dbReference type="PROSITE" id="PS50026"/>
    </source>
</evidence>
<dbReference type="RefSeq" id="WP_111000735.1">
    <property type="nucleotide sequence ID" value="NZ_QKTW01000027.1"/>
</dbReference>
<name>A0A2W2A709_9BACT</name>
<sequence length="171" mass="18585">MKFWKHTLITACSFVGIASTVLYTACEKDSCTDLTCKNGGSCADGFCRCPTGFEGAQCETRTVDRFTGTYYGNSRCNALPSLVDTVVVFLKTMPNTVGLVKMSNITDTLYGTVADNDITFPAQTGNNTARYVNAVIDGNAKKITVYDQQIYDVAANKQNVCNFIGFTQTQP</sequence>